<dbReference type="InterPro" id="IPR003594">
    <property type="entry name" value="HATPase_dom"/>
</dbReference>
<keyword evidence="6" id="KW-0472">Membrane</keyword>
<dbReference type="PROSITE" id="PS50113">
    <property type="entry name" value="PAC"/>
    <property type="match status" value="1"/>
</dbReference>
<dbReference type="Pfam" id="PF13426">
    <property type="entry name" value="PAS_9"/>
    <property type="match status" value="1"/>
</dbReference>
<evidence type="ECO:0000313" key="10">
    <source>
        <dbReference type="EMBL" id="SDD65388.1"/>
    </source>
</evidence>
<sequence>MGRTFRYGRWVLLFVIVLILSLFTSIASLLVHTQLRNQLIAGETRKMEVEAALIGGILTDTMLRNDYVEGQHLLDDWVSDRQDVVVLDVTLDNGRTFFSFRRADNAETPLTLKQTFQYRNRVLSLTLCHDATELHDALAALRRSLFLLGLSLIGVTTLTLWYVLFRWMVRPMEEEITARTRDLNAARDSLEEKVAERTAALKKEVEIRRQTEAELRKLGMAVEQNPVTIFITDLAGRIEYVNPRFELMTGYARTEALGQTPRLLKSPETPQIVHETMWATVLAGRDWRGELKVRRKDGQEFWAHVSISPIKDPDGTITHFVAMHEDITERKQAEASMEESRHAAELANKAKTELLANMSHELRTPLNAIIGFSQTMRDGLFGPLGNDKYGEYVDHIHASGSHLLDLINDILDVAAVESGRLTLNEEEVDLADVQQSAIEFLASQAREAGVTLANAIGSDLPRLLADHRRLRQILLNVLSNAIKFTPQGGRIDSAARRDDDGGLVITVRDTGIGMDEQGLITAMTKFGQVDSSLARKHEGTGLGLPLTKGLVELHDGRLHLTSAPNEGTTVTIRLPPWRVLDPETVDADI</sequence>
<dbReference type="SUPFAM" id="SSF55874">
    <property type="entry name" value="ATPase domain of HSP90 chaperone/DNA topoisomerase II/histidine kinase"/>
    <property type="match status" value="1"/>
</dbReference>
<feature type="transmembrane region" description="Helical" evidence="6">
    <location>
        <begin position="12"/>
        <end position="31"/>
    </location>
</feature>
<dbReference type="InterPro" id="IPR035965">
    <property type="entry name" value="PAS-like_dom_sf"/>
</dbReference>
<dbReference type="GO" id="GO:0000155">
    <property type="term" value="F:phosphorelay sensor kinase activity"/>
    <property type="evidence" value="ECO:0007669"/>
    <property type="project" value="InterPro"/>
</dbReference>
<dbReference type="PANTHER" id="PTHR43047:SF63">
    <property type="entry name" value="HISTIDINE KINASE"/>
    <property type="match status" value="1"/>
</dbReference>
<feature type="domain" description="Histidine kinase" evidence="7">
    <location>
        <begin position="357"/>
        <end position="578"/>
    </location>
</feature>
<reference evidence="10 11" key="1">
    <citation type="submission" date="2016-10" db="EMBL/GenBank/DDBJ databases">
        <authorList>
            <person name="de Groot N.N."/>
        </authorList>
    </citation>
    <scope>NUCLEOTIDE SEQUENCE [LARGE SCALE GENOMIC DNA]</scope>
    <source>
        <strain evidence="10 11">ATCC 700224</strain>
    </source>
</reference>
<dbReference type="InterPro" id="IPR005467">
    <property type="entry name" value="His_kinase_dom"/>
</dbReference>
<evidence type="ECO:0000256" key="2">
    <source>
        <dbReference type="ARBA" id="ARBA00012438"/>
    </source>
</evidence>
<dbReference type="InterPro" id="IPR003661">
    <property type="entry name" value="HisK_dim/P_dom"/>
</dbReference>
<keyword evidence="3" id="KW-0597">Phosphoprotein</keyword>
<dbReference type="SUPFAM" id="SSF47384">
    <property type="entry name" value="Homodimeric domain of signal transducing histidine kinase"/>
    <property type="match status" value="1"/>
</dbReference>
<accession>A0A1G6WHW1</accession>
<dbReference type="Pfam" id="PF02518">
    <property type="entry name" value="HATPase_c"/>
    <property type="match status" value="1"/>
</dbReference>
<dbReference type="Pfam" id="PF00512">
    <property type="entry name" value="HisKA"/>
    <property type="match status" value="1"/>
</dbReference>
<evidence type="ECO:0000259" key="8">
    <source>
        <dbReference type="PROSITE" id="PS50112"/>
    </source>
</evidence>
<proteinExistence type="predicted"/>
<dbReference type="PROSITE" id="PS50112">
    <property type="entry name" value="PAS"/>
    <property type="match status" value="1"/>
</dbReference>
<dbReference type="CDD" id="cd00082">
    <property type="entry name" value="HisKA"/>
    <property type="match status" value="1"/>
</dbReference>
<dbReference type="PROSITE" id="PS50109">
    <property type="entry name" value="HIS_KIN"/>
    <property type="match status" value="1"/>
</dbReference>
<dbReference type="EMBL" id="FNAP01000001">
    <property type="protein sequence ID" value="SDD65388.1"/>
    <property type="molecule type" value="Genomic_DNA"/>
</dbReference>
<dbReference type="Gene3D" id="1.10.287.130">
    <property type="match status" value="1"/>
</dbReference>
<dbReference type="SMART" id="SM00388">
    <property type="entry name" value="HisKA"/>
    <property type="match status" value="1"/>
</dbReference>
<dbReference type="SMART" id="SM00091">
    <property type="entry name" value="PAS"/>
    <property type="match status" value="1"/>
</dbReference>
<dbReference type="CDD" id="cd16922">
    <property type="entry name" value="HATPase_EvgS-ArcB-TorS-like"/>
    <property type="match status" value="1"/>
</dbReference>
<dbReference type="InterPro" id="IPR036890">
    <property type="entry name" value="HATPase_C_sf"/>
</dbReference>
<dbReference type="InterPro" id="IPR036097">
    <property type="entry name" value="HisK_dim/P_sf"/>
</dbReference>
<evidence type="ECO:0000313" key="11">
    <source>
        <dbReference type="Proteomes" id="UP000199412"/>
    </source>
</evidence>
<evidence type="ECO:0000256" key="4">
    <source>
        <dbReference type="ARBA" id="ARBA00022679"/>
    </source>
</evidence>
<keyword evidence="11" id="KW-1185">Reference proteome</keyword>
<dbReference type="InterPro" id="IPR004358">
    <property type="entry name" value="Sig_transdc_His_kin-like_C"/>
</dbReference>
<evidence type="ECO:0000256" key="1">
    <source>
        <dbReference type="ARBA" id="ARBA00000085"/>
    </source>
</evidence>
<dbReference type="FunFam" id="3.30.565.10:FF:000006">
    <property type="entry name" value="Sensor histidine kinase WalK"/>
    <property type="match status" value="1"/>
</dbReference>
<evidence type="ECO:0000256" key="3">
    <source>
        <dbReference type="ARBA" id="ARBA00022553"/>
    </source>
</evidence>
<organism evidence="10 11">
    <name type="scientific">Rhodospira trueperi</name>
    <dbReference type="NCBI Taxonomy" id="69960"/>
    <lineage>
        <taxon>Bacteria</taxon>
        <taxon>Pseudomonadati</taxon>
        <taxon>Pseudomonadota</taxon>
        <taxon>Alphaproteobacteria</taxon>
        <taxon>Rhodospirillales</taxon>
        <taxon>Rhodospirillaceae</taxon>
        <taxon>Rhodospira</taxon>
    </lineage>
</organism>
<comment type="catalytic activity">
    <reaction evidence="1">
        <text>ATP + protein L-histidine = ADP + protein N-phospho-L-histidine.</text>
        <dbReference type="EC" id="2.7.13.3"/>
    </reaction>
</comment>
<dbReference type="CDD" id="cd00130">
    <property type="entry name" value="PAS"/>
    <property type="match status" value="1"/>
</dbReference>
<keyword evidence="4" id="KW-0808">Transferase</keyword>
<dbReference type="EC" id="2.7.13.3" evidence="2"/>
<dbReference type="SUPFAM" id="SSF55785">
    <property type="entry name" value="PYP-like sensor domain (PAS domain)"/>
    <property type="match status" value="1"/>
</dbReference>
<dbReference type="GO" id="GO:0005886">
    <property type="term" value="C:plasma membrane"/>
    <property type="evidence" value="ECO:0007669"/>
    <property type="project" value="TreeGrafter"/>
</dbReference>
<dbReference type="InterPro" id="IPR000014">
    <property type="entry name" value="PAS"/>
</dbReference>
<dbReference type="RefSeq" id="WP_176793228.1">
    <property type="nucleotide sequence ID" value="NZ_FNAP01000001.1"/>
</dbReference>
<dbReference type="InterPro" id="IPR000700">
    <property type="entry name" value="PAS-assoc_C"/>
</dbReference>
<keyword evidence="5" id="KW-0418">Kinase</keyword>
<feature type="domain" description="PAS" evidence="8">
    <location>
        <begin position="214"/>
        <end position="284"/>
    </location>
</feature>
<dbReference type="Proteomes" id="UP000199412">
    <property type="component" value="Unassembled WGS sequence"/>
</dbReference>
<dbReference type="SMART" id="SM00086">
    <property type="entry name" value="PAC"/>
    <property type="match status" value="1"/>
</dbReference>
<evidence type="ECO:0000259" key="7">
    <source>
        <dbReference type="PROSITE" id="PS50109"/>
    </source>
</evidence>
<protein>
    <recommendedName>
        <fullName evidence="2">histidine kinase</fullName>
        <ecNumber evidence="2">2.7.13.3</ecNumber>
    </recommendedName>
</protein>
<dbReference type="PRINTS" id="PR00344">
    <property type="entry name" value="BCTRLSENSOR"/>
</dbReference>
<evidence type="ECO:0000256" key="5">
    <source>
        <dbReference type="ARBA" id="ARBA00022777"/>
    </source>
</evidence>
<keyword evidence="6" id="KW-1133">Transmembrane helix</keyword>
<evidence type="ECO:0000259" key="9">
    <source>
        <dbReference type="PROSITE" id="PS50113"/>
    </source>
</evidence>
<dbReference type="Gene3D" id="3.30.565.10">
    <property type="entry name" value="Histidine kinase-like ATPase, C-terminal domain"/>
    <property type="match status" value="1"/>
</dbReference>
<dbReference type="PANTHER" id="PTHR43047">
    <property type="entry name" value="TWO-COMPONENT HISTIDINE PROTEIN KINASE"/>
    <property type="match status" value="1"/>
</dbReference>
<evidence type="ECO:0000256" key="6">
    <source>
        <dbReference type="SAM" id="Phobius"/>
    </source>
</evidence>
<keyword evidence="6" id="KW-0812">Transmembrane</keyword>
<dbReference type="Gene3D" id="3.30.450.20">
    <property type="entry name" value="PAS domain"/>
    <property type="match status" value="1"/>
</dbReference>
<dbReference type="AlphaFoldDB" id="A0A1G6WHW1"/>
<feature type="transmembrane region" description="Helical" evidence="6">
    <location>
        <begin position="145"/>
        <end position="164"/>
    </location>
</feature>
<dbReference type="SMART" id="SM00387">
    <property type="entry name" value="HATPase_c"/>
    <property type="match status" value="1"/>
</dbReference>
<dbReference type="NCBIfam" id="TIGR00229">
    <property type="entry name" value="sensory_box"/>
    <property type="match status" value="1"/>
</dbReference>
<name>A0A1G6WHW1_9PROT</name>
<dbReference type="STRING" id="69960.SAMN05421720_101160"/>
<dbReference type="GO" id="GO:0009927">
    <property type="term" value="F:histidine phosphotransfer kinase activity"/>
    <property type="evidence" value="ECO:0007669"/>
    <property type="project" value="TreeGrafter"/>
</dbReference>
<gene>
    <name evidence="10" type="ORF">SAMN05421720_101160</name>
</gene>
<dbReference type="InterPro" id="IPR001610">
    <property type="entry name" value="PAC"/>
</dbReference>
<feature type="domain" description="PAC" evidence="9">
    <location>
        <begin position="287"/>
        <end position="339"/>
    </location>
</feature>